<evidence type="ECO:0000313" key="2">
    <source>
        <dbReference type="Proteomes" id="UP001219525"/>
    </source>
</evidence>
<dbReference type="PANTHER" id="PTHR35871:SF1">
    <property type="entry name" value="CXC1-LIKE CYSTEINE CLUSTER ASSOCIATED WITH KDZ TRANSPOSASES DOMAIN-CONTAINING PROTEIN"/>
    <property type="match status" value="1"/>
</dbReference>
<comment type="caution">
    <text evidence="1">The sequence shown here is derived from an EMBL/GenBank/DDBJ whole genome shotgun (WGS) entry which is preliminary data.</text>
</comment>
<proteinExistence type="predicted"/>
<gene>
    <name evidence="1" type="ORF">GGX14DRAFT_331677</name>
</gene>
<name>A0AAD6VJF1_9AGAR</name>
<accession>A0AAD6VJF1</accession>
<protein>
    <submittedName>
        <fullName evidence="1">Uncharacterized protein</fullName>
    </submittedName>
</protein>
<dbReference type="Proteomes" id="UP001219525">
    <property type="component" value="Unassembled WGS sequence"/>
</dbReference>
<keyword evidence="2" id="KW-1185">Reference proteome</keyword>
<sequence>EAPPIAEAKFALEDVQTLLRGKPRGTFLFGRNGVGFKAPVLDEFTRNRLNGMRAMLSFYTTSGTSTYGRWGESAKMAALALGRGAHCARTLAALARRYIIDREIENLNPYGQWNHSMLADEDLADDIRLYLQSLGKDITAQKLCDYLRDPEVRQKHGIDREISHKTACRYLDELGYRFTAPKKGQYWVLLQYVDGHERPDVVYHRDHVYLPRVFELERRAWIYDDDGNRLPTPPSAPGRRVVIWYHDESIFYAHDRRGRAWYHKDAPATPYRKGDGPSYMVGDFFSADFGWLRDP</sequence>
<evidence type="ECO:0000313" key="1">
    <source>
        <dbReference type="EMBL" id="KAJ7213200.1"/>
    </source>
</evidence>
<dbReference type="EMBL" id="JARJCW010000022">
    <property type="protein sequence ID" value="KAJ7213200.1"/>
    <property type="molecule type" value="Genomic_DNA"/>
</dbReference>
<dbReference type="AlphaFoldDB" id="A0AAD6VJF1"/>
<feature type="non-terminal residue" evidence="1">
    <location>
        <position position="295"/>
    </location>
</feature>
<organism evidence="1 2">
    <name type="scientific">Mycena pura</name>
    <dbReference type="NCBI Taxonomy" id="153505"/>
    <lineage>
        <taxon>Eukaryota</taxon>
        <taxon>Fungi</taxon>
        <taxon>Dikarya</taxon>
        <taxon>Basidiomycota</taxon>
        <taxon>Agaricomycotina</taxon>
        <taxon>Agaricomycetes</taxon>
        <taxon>Agaricomycetidae</taxon>
        <taxon>Agaricales</taxon>
        <taxon>Marasmiineae</taxon>
        <taxon>Mycenaceae</taxon>
        <taxon>Mycena</taxon>
    </lineage>
</organism>
<reference evidence="1" key="1">
    <citation type="submission" date="2023-03" db="EMBL/GenBank/DDBJ databases">
        <title>Massive genome expansion in bonnet fungi (Mycena s.s.) driven by repeated elements and novel gene families across ecological guilds.</title>
        <authorList>
            <consortium name="Lawrence Berkeley National Laboratory"/>
            <person name="Harder C.B."/>
            <person name="Miyauchi S."/>
            <person name="Viragh M."/>
            <person name="Kuo A."/>
            <person name="Thoen E."/>
            <person name="Andreopoulos B."/>
            <person name="Lu D."/>
            <person name="Skrede I."/>
            <person name="Drula E."/>
            <person name="Henrissat B."/>
            <person name="Morin E."/>
            <person name="Kohler A."/>
            <person name="Barry K."/>
            <person name="LaButti K."/>
            <person name="Morin E."/>
            <person name="Salamov A."/>
            <person name="Lipzen A."/>
            <person name="Mereny Z."/>
            <person name="Hegedus B."/>
            <person name="Baldrian P."/>
            <person name="Stursova M."/>
            <person name="Weitz H."/>
            <person name="Taylor A."/>
            <person name="Grigoriev I.V."/>
            <person name="Nagy L.G."/>
            <person name="Martin F."/>
            <person name="Kauserud H."/>
        </authorList>
    </citation>
    <scope>NUCLEOTIDE SEQUENCE</scope>
    <source>
        <strain evidence="1">9144</strain>
    </source>
</reference>
<feature type="non-terminal residue" evidence="1">
    <location>
        <position position="1"/>
    </location>
</feature>
<dbReference type="PANTHER" id="PTHR35871">
    <property type="entry name" value="EXPRESSED PROTEIN"/>
    <property type="match status" value="1"/>
</dbReference>